<dbReference type="PANTHER" id="PTHR42722:SF1">
    <property type="entry name" value="VALINE DEHYDROGENASE"/>
    <property type="match status" value="1"/>
</dbReference>
<evidence type="ECO:0000256" key="3">
    <source>
        <dbReference type="ARBA" id="ARBA00023027"/>
    </source>
</evidence>
<evidence type="ECO:0000256" key="1">
    <source>
        <dbReference type="ARBA" id="ARBA00006382"/>
    </source>
</evidence>
<evidence type="ECO:0000313" key="8">
    <source>
        <dbReference type="EMBL" id="MBP0437060.1"/>
    </source>
</evidence>
<dbReference type="CDD" id="cd01075">
    <property type="entry name" value="NAD_bind_Leu_Phe_Val_DH"/>
    <property type="match status" value="1"/>
</dbReference>
<dbReference type="SUPFAM" id="SSF51735">
    <property type="entry name" value="NAD(P)-binding Rossmann-fold domains"/>
    <property type="match status" value="1"/>
</dbReference>
<organism evidence="8 9">
    <name type="scientific">Tianweitania sediminis</name>
    <dbReference type="NCBI Taxonomy" id="1502156"/>
    <lineage>
        <taxon>Bacteria</taxon>
        <taxon>Pseudomonadati</taxon>
        <taxon>Pseudomonadota</taxon>
        <taxon>Alphaproteobacteria</taxon>
        <taxon>Hyphomicrobiales</taxon>
        <taxon>Phyllobacteriaceae</taxon>
        <taxon>Tianweitania</taxon>
    </lineage>
</organism>
<sequence length="355" mass="37184">MFQNPFFDGHEQVVSLYDAGSGLRAIIAVHSTSLGPAAGGCRLWSYDQSGDALSDALRLSRGMSYKNAIADLPMGGGKAVILGPVPPERREALFEAFGRAIDGLGGLYITAEDVGVSEKDMAVVARHTRFVSGVAVQKGIGGNPSPSTARGVRIGLEAAAKLALARNELEGMRIAVQGLGGVGFNLCGELNARGARLVVADIANARVEEACDLFGAEPASTDDILLADVDVVAPCALGGVITPDVARKMRATVVAGGANNQIASDKAGQILFDRGITYAPDYVINAGGIIMVTAEYLGNTESSEVDQAIERIGDRCARILQRSRSEARPSHIVADEMARAIIARAQNKHRHPEPA</sequence>
<dbReference type="SMART" id="SM00839">
    <property type="entry name" value="ELFV_dehydrog"/>
    <property type="match status" value="1"/>
</dbReference>
<dbReference type="Gene3D" id="3.40.50.10860">
    <property type="entry name" value="Leucine Dehydrogenase, chain A, domain 1"/>
    <property type="match status" value="1"/>
</dbReference>
<dbReference type="InterPro" id="IPR036291">
    <property type="entry name" value="NAD(P)-bd_dom_sf"/>
</dbReference>
<dbReference type="Gene3D" id="3.40.50.720">
    <property type="entry name" value="NAD(P)-binding Rossmann-like Domain"/>
    <property type="match status" value="1"/>
</dbReference>
<evidence type="ECO:0000256" key="6">
    <source>
        <dbReference type="RuleBase" id="RU004417"/>
    </source>
</evidence>
<dbReference type="AlphaFoldDB" id="A0A8J7QWV1"/>
<dbReference type="RefSeq" id="WP_209333103.1">
    <property type="nucleotide sequence ID" value="NZ_JAGIYY010000001.1"/>
</dbReference>
<dbReference type="InterPro" id="IPR006097">
    <property type="entry name" value="Glu/Leu/Phe/Val/Trp_DH_dimer"/>
</dbReference>
<evidence type="ECO:0000256" key="5">
    <source>
        <dbReference type="PIRSR" id="PIRSR000188-2"/>
    </source>
</evidence>
<feature type="active site" description="Proton donor/acceptor" evidence="4">
    <location>
        <position position="78"/>
    </location>
</feature>
<feature type="binding site" evidence="5">
    <location>
        <begin position="178"/>
        <end position="183"/>
    </location>
    <ligand>
        <name>NAD(+)</name>
        <dbReference type="ChEBI" id="CHEBI:57540"/>
    </ligand>
</feature>
<dbReference type="InterPro" id="IPR046346">
    <property type="entry name" value="Aminoacid_DH-like_N_sf"/>
</dbReference>
<dbReference type="Pfam" id="PF00208">
    <property type="entry name" value="ELFV_dehydrog"/>
    <property type="match status" value="1"/>
</dbReference>
<dbReference type="SUPFAM" id="SSF53223">
    <property type="entry name" value="Aminoacid dehydrogenase-like, N-terminal domain"/>
    <property type="match status" value="1"/>
</dbReference>
<dbReference type="PANTHER" id="PTHR42722">
    <property type="entry name" value="LEUCINE DEHYDROGENASE"/>
    <property type="match status" value="1"/>
</dbReference>
<reference evidence="8" key="1">
    <citation type="submission" date="2021-03" db="EMBL/GenBank/DDBJ databases">
        <title>Genome sequencing and assembly of Tianweitania sediminis.</title>
        <authorList>
            <person name="Chhetri G."/>
        </authorList>
    </citation>
    <scope>NUCLEOTIDE SEQUENCE</scope>
    <source>
        <strain evidence="8">Z8</strain>
    </source>
</reference>
<accession>A0A8J7QWV1</accession>
<protein>
    <submittedName>
        <fullName evidence="8">Glu/Leu/Phe/Val dehydrogenase</fullName>
    </submittedName>
</protein>
<keyword evidence="3 5" id="KW-0520">NAD</keyword>
<gene>
    <name evidence="8" type="ORF">J5Y06_00155</name>
</gene>
<keyword evidence="2 6" id="KW-0560">Oxidoreductase</keyword>
<evidence type="ECO:0000256" key="4">
    <source>
        <dbReference type="PIRSR" id="PIRSR000188-1"/>
    </source>
</evidence>
<comment type="similarity">
    <text evidence="1 6">Belongs to the Glu/Leu/Phe/Val dehydrogenases family.</text>
</comment>
<keyword evidence="5" id="KW-0547">Nucleotide-binding</keyword>
<dbReference type="Proteomes" id="UP000666240">
    <property type="component" value="Unassembled WGS sequence"/>
</dbReference>
<dbReference type="InterPro" id="IPR006096">
    <property type="entry name" value="Glu/Leu/Phe/Val/Trp_DH_C"/>
</dbReference>
<dbReference type="GO" id="GO:0016639">
    <property type="term" value="F:oxidoreductase activity, acting on the CH-NH2 group of donors, NAD or NADP as acceptor"/>
    <property type="evidence" value="ECO:0007669"/>
    <property type="project" value="InterPro"/>
</dbReference>
<proteinExistence type="inferred from homology"/>
<dbReference type="InterPro" id="IPR016211">
    <property type="entry name" value="Glu/Phe/Leu/Val/Trp_DH_bac/arc"/>
</dbReference>
<evidence type="ECO:0000259" key="7">
    <source>
        <dbReference type="SMART" id="SM00839"/>
    </source>
</evidence>
<dbReference type="Pfam" id="PF02812">
    <property type="entry name" value="ELFV_dehydrog_N"/>
    <property type="match status" value="1"/>
</dbReference>
<dbReference type="PRINTS" id="PR00082">
    <property type="entry name" value="GLFDHDRGNASE"/>
</dbReference>
<dbReference type="InterPro" id="IPR006095">
    <property type="entry name" value="Glu/Leu/Phe/Val/Trp_DH"/>
</dbReference>
<comment type="caution">
    <text evidence="8">The sequence shown here is derived from an EMBL/GenBank/DDBJ whole genome shotgun (WGS) entry which is preliminary data.</text>
</comment>
<dbReference type="EMBL" id="JAGIYY010000001">
    <property type="protein sequence ID" value="MBP0437060.1"/>
    <property type="molecule type" value="Genomic_DNA"/>
</dbReference>
<dbReference type="GO" id="GO:0000166">
    <property type="term" value="F:nucleotide binding"/>
    <property type="evidence" value="ECO:0007669"/>
    <property type="project" value="UniProtKB-KW"/>
</dbReference>
<evidence type="ECO:0000313" key="9">
    <source>
        <dbReference type="Proteomes" id="UP000666240"/>
    </source>
</evidence>
<dbReference type="PIRSF" id="PIRSF000188">
    <property type="entry name" value="Phe_leu_dh"/>
    <property type="match status" value="1"/>
</dbReference>
<feature type="domain" description="Glutamate/phenylalanine/leucine/valine/L-tryptophan dehydrogenase C-terminal" evidence="7">
    <location>
        <begin position="142"/>
        <end position="350"/>
    </location>
</feature>
<dbReference type="GO" id="GO:0006520">
    <property type="term" value="P:amino acid metabolic process"/>
    <property type="evidence" value="ECO:0007669"/>
    <property type="project" value="InterPro"/>
</dbReference>
<keyword evidence="9" id="KW-1185">Reference proteome</keyword>
<name>A0A8J7QWV1_9HYPH</name>
<evidence type="ECO:0000256" key="2">
    <source>
        <dbReference type="ARBA" id="ARBA00023002"/>
    </source>
</evidence>